<evidence type="ECO:0000256" key="1">
    <source>
        <dbReference type="SAM" id="Phobius"/>
    </source>
</evidence>
<accession>A0A147F4Q7</accession>
<dbReference type="EMBL" id="LDRV01000101">
    <property type="protein sequence ID" value="KTS08556.1"/>
    <property type="molecule type" value="Genomic_DNA"/>
</dbReference>
<keyword evidence="1" id="KW-1133">Transmembrane helix</keyword>
<organism evidence="2 3">
    <name type="scientific">Microbacterium testaceum</name>
    <name type="common">Aureobacterium testaceum</name>
    <name type="synonym">Brevibacterium testaceum</name>
    <dbReference type="NCBI Taxonomy" id="2033"/>
    <lineage>
        <taxon>Bacteria</taxon>
        <taxon>Bacillati</taxon>
        <taxon>Actinomycetota</taxon>
        <taxon>Actinomycetes</taxon>
        <taxon>Micrococcales</taxon>
        <taxon>Microbacteriaceae</taxon>
        <taxon>Microbacterium</taxon>
    </lineage>
</organism>
<evidence type="ECO:0000313" key="3">
    <source>
        <dbReference type="Proteomes" id="UP000072189"/>
    </source>
</evidence>
<name>A0A147F4Q7_MICTE</name>
<feature type="transmembrane region" description="Helical" evidence="1">
    <location>
        <begin position="55"/>
        <end position="76"/>
    </location>
</feature>
<dbReference type="RefSeq" id="WP_058614921.1">
    <property type="nucleotide sequence ID" value="NZ_LDRV01000101.1"/>
</dbReference>
<keyword evidence="1" id="KW-0472">Membrane</keyword>
<comment type="caution">
    <text evidence="2">The sequence shown here is derived from an EMBL/GenBank/DDBJ whole genome shotgun (WGS) entry which is preliminary data.</text>
</comment>
<dbReference type="Proteomes" id="UP000072189">
    <property type="component" value="Unassembled WGS sequence"/>
</dbReference>
<feature type="transmembrane region" description="Helical" evidence="1">
    <location>
        <begin position="91"/>
        <end position="114"/>
    </location>
</feature>
<reference evidence="2 3" key="1">
    <citation type="journal article" date="2016" name="Front. Microbiol.">
        <title>Genomic Resource of Rice Seed Associated Bacteria.</title>
        <authorList>
            <person name="Midha S."/>
            <person name="Bansal K."/>
            <person name="Sharma S."/>
            <person name="Kumar N."/>
            <person name="Patil P.P."/>
            <person name="Chaudhry V."/>
            <person name="Patil P.B."/>
        </authorList>
    </citation>
    <scope>NUCLEOTIDE SEQUENCE [LARGE SCALE GENOMIC DNA]</scope>
    <source>
        <strain evidence="2 3">RSA3</strain>
    </source>
</reference>
<evidence type="ECO:0000313" key="2">
    <source>
        <dbReference type="EMBL" id="KTS08556.1"/>
    </source>
</evidence>
<protein>
    <submittedName>
        <fullName evidence="2">Uncharacterized protein</fullName>
    </submittedName>
</protein>
<dbReference type="PATRIC" id="fig|2033.7.peg.199"/>
<dbReference type="AlphaFoldDB" id="A0A147F4Q7"/>
<proteinExistence type="predicted"/>
<sequence length="246" mass="26613">MNAPNPRTAFIPPGWATPFASRKRLRLLPAEMFNRTFERAPDDWLHVAPLRRPPLILTIAFGLITLMCGWIVWGVLSQAGTTPSMQGPMPYVIAVMFGILGLFAVLVFLNLIAASRSRASWGNRQCIAVGRSGIAVRFQGAAVNIPWDEVTGIWATTTNSTGASQARLVKTPVLRIERDTGDGTEGVLGSWNIAPFALDAAPQATYAAVHFYWVTPAARHELGTTLGQQRIDGFAGYAPTTVAPRG</sequence>
<gene>
    <name evidence="2" type="ORF">RSA3_15130</name>
</gene>
<keyword evidence="1" id="KW-0812">Transmembrane</keyword>